<dbReference type="GO" id="GO:0061157">
    <property type="term" value="P:mRNA destabilization"/>
    <property type="evidence" value="ECO:0007669"/>
    <property type="project" value="TreeGrafter"/>
</dbReference>
<feature type="domain" description="YTH" evidence="3">
    <location>
        <begin position="458"/>
        <end position="599"/>
    </location>
</feature>
<evidence type="ECO:0000313" key="5">
    <source>
        <dbReference type="Proteomes" id="UP000734854"/>
    </source>
</evidence>
<dbReference type="PROSITE" id="PS50882">
    <property type="entry name" value="YTH"/>
    <property type="match status" value="1"/>
</dbReference>
<dbReference type="PROSITE" id="PS51257">
    <property type="entry name" value="PROKAR_LIPOPROTEIN"/>
    <property type="match status" value="1"/>
</dbReference>
<feature type="region of interest" description="Disordered" evidence="1">
    <location>
        <begin position="736"/>
        <end position="878"/>
    </location>
</feature>
<dbReference type="Gene3D" id="3.10.590.10">
    <property type="entry name" value="ph1033 like domains"/>
    <property type="match status" value="1"/>
</dbReference>
<evidence type="ECO:0000313" key="4">
    <source>
        <dbReference type="EMBL" id="KAG6481220.1"/>
    </source>
</evidence>
<dbReference type="InterPro" id="IPR045168">
    <property type="entry name" value="YTH_prot"/>
</dbReference>
<feature type="compositionally biased region" description="Polar residues" evidence="1">
    <location>
        <begin position="752"/>
        <end position="763"/>
    </location>
</feature>
<feature type="region of interest" description="Disordered" evidence="1">
    <location>
        <begin position="397"/>
        <end position="418"/>
    </location>
</feature>
<feature type="region of interest" description="Disordered" evidence="1">
    <location>
        <begin position="676"/>
        <end position="699"/>
    </location>
</feature>
<dbReference type="GO" id="GO:0005737">
    <property type="term" value="C:cytoplasm"/>
    <property type="evidence" value="ECO:0007669"/>
    <property type="project" value="TreeGrafter"/>
</dbReference>
<dbReference type="AlphaFoldDB" id="A0A8J5F985"/>
<dbReference type="PANTHER" id="PTHR12357">
    <property type="entry name" value="YTH YT521-B HOMOLOGY DOMAIN-CONTAINING"/>
    <property type="match status" value="1"/>
</dbReference>
<feature type="region of interest" description="Disordered" evidence="1">
    <location>
        <begin position="913"/>
        <end position="946"/>
    </location>
</feature>
<dbReference type="CDD" id="cd21134">
    <property type="entry name" value="YTH"/>
    <property type="match status" value="1"/>
</dbReference>
<feature type="transmembrane region" description="Helical" evidence="2">
    <location>
        <begin position="21"/>
        <end position="43"/>
    </location>
</feature>
<keyword evidence="2" id="KW-0812">Transmembrane</keyword>
<evidence type="ECO:0000256" key="2">
    <source>
        <dbReference type="SAM" id="Phobius"/>
    </source>
</evidence>
<evidence type="ECO:0000259" key="3">
    <source>
        <dbReference type="PROSITE" id="PS50882"/>
    </source>
</evidence>
<evidence type="ECO:0000256" key="1">
    <source>
        <dbReference type="SAM" id="MobiDB-lite"/>
    </source>
</evidence>
<proteinExistence type="predicted"/>
<comment type="caution">
    <text evidence="4">The sequence shown here is derived from an EMBL/GenBank/DDBJ whole genome shotgun (WGS) entry which is preliminary data.</text>
</comment>
<sequence>MEVEKGKGKWRTETRKAETESAGGQYGIQLLLSCALLLLHALLPCACDIRKYMAVDIQRDYIYMPREVAVKTAYGRLSATSPSGVTEEDKGIETEISGVGSVPNMTIFPPPAGFELRGNEIPSEYVFDQGQNYLSTGNYGYIYTGEWGDPHSTYGLDSQDLHYMGMQAESMPYMYYNPGYGYSQIPYNQYTSYVPGPVAGLDGQFVGVQPYLNIPSYQISSPSYVPVVVQPSSDFVPTTSIESAFVGSGTQVITRSANAGSKITPIHASVNAASSAQLTTSAPMLVLSDASQPSQNNQAAHRPSEGLQVNIRSSNLSMSQQTTMQNISVHPHQGANSNEMQAAFQFSNGRTPYAQSYADFAGTSSNGLSDPGSNVPGWARLDKQRQGPQFTVALRNSDIFGEQNKGPRKNRAKDQSTLNSLDSAELVQRSDNVVQEGRIIIRPDNYNKDDFPIEYPDAKFFVIKSYSEDDVHKSIKYNVWSSTHNGNRKLDSAYADAQRRSIGKPSNCPVFLFFSVNASGQFCGLAEMVGPVDFEKDMNFWQQDKWSGSFPVKWHMIKDVSNASLRHIALENNENKPVTNSRDTQEIPYGAGINMLKIYKSNLMRTSILDDFMFYEERQKKMLEDKLRNLGRTFDASHYMPAFVIFNRQDGNAEVSLRADGNQSSDRGQVTIAVGHQPASSSEQPLKHTETAQDDSVSRPLKVAGKDEGVSANQFQNTDDKLIAPAVSLPNKANEEHATIDVKDQIPVENGEQPNVASHNQNAEAKMKPTANHLPKSDEKQPTVANQLKAETKPPSSDVHGKVDGTHSKWRISRPLSSNENTNRLKDVNSVGKSVSGEEQLKKNTHVSESSSVKVAQPKLDSNGKDKDGVPSVGPKQVASRDLGNVELEVIPTDFVTVGSMQIHVKDLGQSFSSVTLGGSMRNDESKGMKLGKKGTSADSLQLKRR</sequence>
<dbReference type="PANTHER" id="PTHR12357:SF92">
    <property type="entry name" value="YTH DOMAIN-CONTAINING FAMILY PROTEIN"/>
    <property type="match status" value="1"/>
</dbReference>
<name>A0A8J5F985_ZINOF</name>
<dbReference type="Pfam" id="PF04146">
    <property type="entry name" value="YTH"/>
    <property type="match status" value="1"/>
</dbReference>
<dbReference type="EMBL" id="JACMSC010000016">
    <property type="protein sequence ID" value="KAG6481220.1"/>
    <property type="molecule type" value="Genomic_DNA"/>
</dbReference>
<reference evidence="4 5" key="1">
    <citation type="submission" date="2020-08" db="EMBL/GenBank/DDBJ databases">
        <title>Plant Genome Project.</title>
        <authorList>
            <person name="Zhang R.-G."/>
        </authorList>
    </citation>
    <scope>NUCLEOTIDE SEQUENCE [LARGE SCALE GENOMIC DNA]</scope>
    <source>
        <tissue evidence="4">Rhizome</tissue>
    </source>
</reference>
<gene>
    <name evidence="4" type="ORF">ZIOFF_057816</name>
</gene>
<dbReference type="InterPro" id="IPR007275">
    <property type="entry name" value="YTH_domain"/>
</dbReference>
<organism evidence="4 5">
    <name type="scientific">Zingiber officinale</name>
    <name type="common">Ginger</name>
    <name type="synonym">Amomum zingiber</name>
    <dbReference type="NCBI Taxonomy" id="94328"/>
    <lineage>
        <taxon>Eukaryota</taxon>
        <taxon>Viridiplantae</taxon>
        <taxon>Streptophyta</taxon>
        <taxon>Embryophyta</taxon>
        <taxon>Tracheophyta</taxon>
        <taxon>Spermatophyta</taxon>
        <taxon>Magnoliopsida</taxon>
        <taxon>Liliopsida</taxon>
        <taxon>Zingiberales</taxon>
        <taxon>Zingiberaceae</taxon>
        <taxon>Zingiber</taxon>
    </lineage>
</organism>
<keyword evidence="2" id="KW-0472">Membrane</keyword>
<keyword evidence="5" id="KW-1185">Reference proteome</keyword>
<dbReference type="GO" id="GO:0003729">
    <property type="term" value="F:mRNA binding"/>
    <property type="evidence" value="ECO:0007669"/>
    <property type="project" value="TreeGrafter"/>
</dbReference>
<keyword evidence="2" id="KW-1133">Transmembrane helix</keyword>
<protein>
    <recommendedName>
        <fullName evidence="3">YTH domain-containing protein</fullName>
    </recommendedName>
</protein>
<dbReference type="Proteomes" id="UP000734854">
    <property type="component" value="Unassembled WGS sequence"/>
</dbReference>
<feature type="compositionally biased region" description="Basic and acidic residues" evidence="1">
    <location>
        <begin position="736"/>
        <end position="746"/>
    </location>
</feature>
<accession>A0A8J5F985</accession>